<accession>A0ABP0N1B7</accession>
<feature type="compositionally biased region" description="Polar residues" evidence="1">
    <location>
        <begin position="212"/>
        <end position="223"/>
    </location>
</feature>
<proteinExistence type="predicted"/>
<dbReference type="Proteomes" id="UP001642464">
    <property type="component" value="Unassembled WGS sequence"/>
</dbReference>
<dbReference type="EMBL" id="CAXAMM010025747">
    <property type="protein sequence ID" value="CAK9057503.1"/>
    <property type="molecule type" value="Genomic_DNA"/>
</dbReference>
<dbReference type="EMBL" id="CAXAMM010025769">
    <property type="protein sequence ID" value="CAK9057567.1"/>
    <property type="molecule type" value="Genomic_DNA"/>
</dbReference>
<evidence type="ECO:0000313" key="3">
    <source>
        <dbReference type="EMBL" id="CAK9057567.1"/>
    </source>
</evidence>
<evidence type="ECO:0000256" key="1">
    <source>
        <dbReference type="SAM" id="MobiDB-lite"/>
    </source>
</evidence>
<reference evidence="3 4" key="1">
    <citation type="submission" date="2024-02" db="EMBL/GenBank/DDBJ databases">
        <authorList>
            <person name="Chen Y."/>
            <person name="Shah S."/>
            <person name="Dougan E. K."/>
            <person name="Thang M."/>
            <person name="Chan C."/>
        </authorList>
    </citation>
    <scope>NUCLEOTIDE SEQUENCE [LARGE SCALE GENOMIC DNA]</scope>
</reference>
<comment type="caution">
    <text evidence="3">The sequence shown here is derived from an EMBL/GenBank/DDBJ whole genome shotgun (WGS) entry which is preliminary data.</text>
</comment>
<protein>
    <submittedName>
        <fullName evidence="3">Uncharacterized protein</fullName>
    </submittedName>
</protein>
<name>A0ABP0N1B7_9DINO</name>
<sequence>RSRRIQDPLGGPQKDQFGKTKTQDEWESEKQQRILNMLMGGKRGNLKKFFIAWIAGMDIQKKEDLIHERERAWQSTCMKDAGSHRCTAAARLRATAFELPFEALAAKMGGAFTGGLESPNLPKRLMNGAAGLVRPHSVGSLQDPFRLQEPVSKEEVKTAPKPAWVLGGEPVMHYKSGRKYKLDPLEMRISPLVDASATREQREQREQREGSKASSKGSPQRSALASPEAKGRHDRVHFEGERRSPRRPTMREAWTSVL</sequence>
<feature type="compositionally biased region" description="Basic and acidic residues" evidence="1">
    <location>
        <begin position="197"/>
        <end position="211"/>
    </location>
</feature>
<gene>
    <name evidence="2" type="ORF">SCF082_LOCUS30857</name>
    <name evidence="3" type="ORF">SCF082_LOCUS30867</name>
</gene>
<feature type="region of interest" description="Disordered" evidence="1">
    <location>
        <begin position="192"/>
        <end position="258"/>
    </location>
</feature>
<feature type="compositionally biased region" description="Basic and acidic residues" evidence="1">
    <location>
        <begin position="16"/>
        <end position="26"/>
    </location>
</feature>
<keyword evidence="4" id="KW-1185">Reference proteome</keyword>
<evidence type="ECO:0000313" key="2">
    <source>
        <dbReference type="EMBL" id="CAK9057503.1"/>
    </source>
</evidence>
<organism evidence="3 4">
    <name type="scientific">Durusdinium trenchii</name>
    <dbReference type="NCBI Taxonomy" id="1381693"/>
    <lineage>
        <taxon>Eukaryota</taxon>
        <taxon>Sar</taxon>
        <taxon>Alveolata</taxon>
        <taxon>Dinophyceae</taxon>
        <taxon>Suessiales</taxon>
        <taxon>Symbiodiniaceae</taxon>
        <taxon>Durusdinium</taxon>
    </lineage>
</organism>
<feature type="non-terminal residue" evidence="3">
    <location>
        <position position="1"/>
    </location>
</feature>
<feature type="region of interest" description="Disordered" evidence="1">
    <location>
        <begin position="1"/>
        <end position="26"/>
    </location>
</feature>
<evidence type="ECO:0000313" key="4">
    <source>
        <dbReference type="Proteomes" id="UP001642464"/>
    </source>
</evidence>